<organism evidence="2 3">
    <name type="scientific">Streptomyces prasinopilosus</name>
    <dbReference type="NCBI Taxonomy" id="67344"/>
    <lineage>
        <taxon>Bacteria</taxon>
        <taxon>Bacillati</taxon>
        <taxon>Actinomycetota</taxon>
        <taxon>Actinomycetes</taxon>
        <taxon>Kitasatosporales</taxon>
        <taxon>Streptomycetaceae</taxon>
        <taxon>Streptomyces</taxon>
    </lineage>
</organism>
<dbReference type="STRING" id="67344.SAMN05216505_102383"/>
<dbReference type="Pfam" id="PF19493">
    <property type="entry name" value="Trypco1"/>
    <property type="match status" value="1"/>
</dbReference>
<accession>A0A1G6M763</accession>
<dbReference type="EMBL" id="FMZK01000002">
    <property type="protein sequence ID" value="SDC50775.1"/>
    <property type="molecule type" value="Genomic_DNA"/>
</dbReference>
<reference evidence="3" key="1">
    <citation type="submission" date="2016-10" db="EMBL/GenBank/DDBJ databases">
        <authorList>
            <person name="Varghese N."/>
            <person name="Submissions S."/>
        </authorList>
    </citation>
    <scope>NUCLEOTIDE SEQUENCE [LARGE SCALE GENOMIC DNA]</scope>
    <source>
        <strain evidence="3">CGMCC 4.3504</strain>
    </source>
</reference>
<dbReference type="AlphaFoldDB" id="A0A1G6M763"/>
<name>A0A1G6M763_9ACTN</name>
<dbReference type="InterPro" id="IPR045794">
    <property type="entry name" value="Trypco1"/>
</dbReference>
<proteinExistence type="predicted"/>
<dbReference type="NCBIfam" id="NF041216">
    <property type="entry name" value="CU044_2847_fam"/>
    <property type="match status" value="1"/>
</dbReference>
<evidence type="ECO:0000259" key="1">
    <source>
        <dbReference type="Pfam" id="PF19493"/>
    </source>
</evidence>
<gene>
    <name evidence="2" type="ORF">SAMN05216505_102383</name>
</gene>
<evidence type="ECO:0000313" key="3">
    <source>
        <dbReference type="Proteomes" id="UP000182100"/>
    </source>
</evidence>
<protein>
    <recommendedName>
        <fullName evidence="1">Trypsin-co-occurring domain-containing protein</fullName>
    </recommendedName>
</protein>
<keyword evidence="3" id="KW-1185">Reference proteome</keyword>
<evidence type="ECO:0000313" key="2">
    <source>
        <dbReference type="EMBL" id="SDC50775.1"/>
    </source>
</evidence>
<dbReference type="RefSeq" id="WP_055571177.1">
    <property type="nucleotide sequence ID" value="NZ_FMZK01000002.1"/>
</dbReference>
<dbReference type="Proteomes" id="UP000182100">
    <property type="component" value="Unassembled WGS sequence"/>
</dbReference>
<sequence>MTEYIKFDLEDGGQVLVQPAAGSGVQLTSRTGDAVNRASAAFGSALAGVRKAANEALAEFRRMAEGPESIEIEFGVVLNAESGAVIAKTGMEGHLKVTLSWRRTESA</sequence>
<feature type="domain" description="Trypsin-co-occurring" evidence="1">
    <location>
        <begin position="7"/>
        <end position="103"/>
    </location>
</feature>